<evidence type="ECO:0000313" key="3">
    <source>
        <dbReference type="Proteomes" id="UP000002943"/>
    </source>
</evidence>
<dbReference type="STRING" id="796620.VIBC2010_09547"/>
<evidence type="ECO:0000256" key="1">
    <source>
        <dbReference type="SAM" id="MobiDB-lite"/>
    </source>
</evidence>
<dbReference type="Gene3D" id="3.30.1150.10">
    <property type="match status" value="1"/>
</dbReference>
<organism evidence="2 3">
    <name type="scientific">Vibrio caribbeanicus ATCC BAA-2122</name>
    <dbReference type="NCBI Taxonomy" id="796620"/>
    <lineage>
        <taxon>Bacteria</taxon>
        <taxon>Pseudomonadati</taxon>
        <taxon>Pseudomonadota</taxon>
        <taxon>Gammaproteobacteria</taxon>
        <taxon>Vibrionales</taxon>
        <taxon>Vibrionaceae</taxon>
        <taxon>Vibrio</taxon>
    </lineage>
</organism>
<dbReference type="eggNOG" id="COG3064">
    <property type="taxonomic scope" value="Bacteria"/>
</dbReference>
<comment type="caution">
    <text evidence="2">The sequence shown here is derived from an EMBL/GenBank/DDBJ whole genome shotgun (WGS) entry which is preliminary data.</text>
</comment>
<dbReference type="GO" id="GO:0019534">
    <property type="term" value="F:toxin transmembrane transporter activity"/>
    <property type="evidence" value="ECO:0007669"/>
    <property type="project" value="InterPro"/>
</dbReference>
<sequence>MREKKSQVQSFKKPIIISASLHALLIVVLLWGSDFSMSTPQPSGNLVQAVVIDPAVVRQQAQQIRSQRQEAAKREQERLDKLRRESERLEKNRKAEEERIRQLKEKQAKEAKAARDAEKERLAKEKQRKAEEQRVAKLEAERKAKEQAIKKAEQERKAKQAAAEKAEQARLAREKAAKEAEEKALRQKEAAKKAEQERIAKEKAAKAAAEKARKEKERLERLKRERKEQEAALDDIFSGLESESQANSSAQSRFLDDERSRYTALYRNTIQQYLLTNQSFNGKECRVNIRLVPTGGTKAIVSSAKVLSGDASLCRAAKAAIAQAKEFDFPQDPQLQSEFRDFNFTFTPRDL</sequence>
<dbReference type="Proteomes" id="UP000002943">
    <property type="component" value="Unassembled WGS sequence"/>
</dbReference>
<protein>
    <submittedName>
        <fullName evidence="2">Outer membrane integrity protein TolA</fullName>
    </submittedName>
</protein>
<dbReference type="SUPFAM" id="SSF74653">
    <property type="entry name" value="TolA/TonB C-terminal domain"/>
    <property type="match status" value="1"/>
</dbReference>
<proteinExistence type="predicted"/>
<reference evidence="2 3" key="1">
    <citation type="journal article" date="2012" name="Int. J. Syst. Evol. Microbiol.">
        <title>Vibrio caribbeanicus sp. nov., isolated from the marine sponge Scleritoderma cyanea.</title>
        <authorList>
            <person name="Hoffmann M."/>
            <person name="Monday S.R."/>
            <person name="Allard M.W."/>
            <person name="Strain E.A."/>
            <person name="Whittaker P."/>
            <person name="Naum M."/>
            <person name="McCarthy P.J."/>
            <person name="Lopez J.V."/>
            <person name="Fischer M."/>
            <person name="Brown E.W."/>
        </authorList>
    </citation>
    <scope>NUCLEOTIDE SEQUENCE [LARGE SCALE GENOMIC DNA]</scope>
    <source>
        <strain evidence="2 3">ATCC BAA-2122</strain>
    </source>
</reference>
<dbReference type="OrthoDB" id="6194496at2"/>
<accession>E3BI67</accession>
<dbReference type="AlphaFoldDB" id="E3BI67"/>
<dbReference type="InterPro" id="IPR014161">
    <property type="entry name" value="Tol-Pal_TolA"/>
</dbReference>
<dbReference type="GO" id="GO:0016020">
    <property type="term" value="C:membrane"/>
    <property type="evidence" value="ECO:0007669"/>
    <property type="project" value="InterPro"/>
</dbReference>
<dbReference type="GO" id="GO:0043213">
    <property type="term" value="P:bacteriocin transport"/>
    <property type="evidence" value="ECO:0007669"/>
    <property type="project" value="InterPro"/>
</dbReference>
<feature type="region of interest" description="Disordered" evidence="1">
    <location>
        <begin position="67"/>
        <end position="212"/>
    </location>
</feature>
<gene>
    <name evidence="2" type="ORF">VIBC2010_09547</name>
</gene>
<keyword evidence="3" id="KW-1185">Reference proteome</keyword>
<name>E3BI67_9VIBR</name>
<dbReference type="RefSeq" id="WP_009600698.1">
    <property type="nucleotide sequence ID" value="NZ_AEIU01000060.1"/>
</dbReference>
<dbReference type="Pfam" id="PF06519">
    <property type="entry name" value="TolA"/>
    <property type="match status" value="1"/>
</dbReference>
<dbReference type="EMBL" id="AEIU01000060">
    <property type="protein sequence ID" value="EFP97268.1"/>
    <property type="molecule type" value="Genomic_DNA"/>
</dbReference>
<dbReference type="NCBIfam" id="TIGR02794">
    <property type="entry name" value="tolA_full"/>
    <property type="match status" value="1"/>
</dbReference>
<evidence type="ECO:0000313" key="2">
    <source>
        <dbReference type="EMBL" id="EFP97268.1"/>
    </source>
</evidence>